<proteinExistence type="predicted"/>
<organism evidence="1 2">
    <name type="scientific">Lachnellula occidentalis</name>
    <dbReference type="NCBI Taxonomy" id="215460"/>
    <lineage>
        <taxon>Eukaryota</taxon>
        <taxon>Fungi</taxon>
        <taxon>Dikarya</taxon>
        <taxon>Ascomycota</taxon>
        <taxon>Pezizomycotina</taxon>
        <taxon>Leotiomycetes</taxon>
        <taxon>Helotiales</taxon>
        <taxon>Lachnaceae</taxon>
        <taxon>Lachnellula</taxon>
    </lineage>
</organism>
<reference evidence="1 2" key="1">
    <citation type="submission" date="2018-05" db="EMBL/GenBank/DDBJ databases">
        <title>Genome sequencing and assembly of the regulated plant pathogen Lachnellula willkommii and related sister species for the development of diagnostic species identification markers.</title>
        <authorList>
            <person name="Giroux E."/>
            <person name="Bilodeau G."/>
        </authorList>
    </citation>
    <scope>NUCLEOTIDE SEQUENCE [LARGE SCALE GENOMIC DNA]</scope>
    <source>
        <strain evidence="1 2">CBS 160.35</strain>
    </source>
</reference>
<dbReference type="EMBL" id="QGMI01000018">
    <property type="protein sequence ID" value="TVY49244.1"/>
    <property type="molecule type" value="Genomic_DNA"/>
</dbReference>
<gene>
    <name evidence="1" type="ORF">LOCC1_G000810</name>
</gene>
<evidence type="ECO:0000313" key="2">
    <source>
        <dbReference type="Proteomes" id="UP000443090"/>
    </source>
</evidence>
<comment type="caution">
    <text evidence="1">The sequence shown here is derived from an EMBL/GenBank/DDBJ whole genome shotgun (WGS) entry which is preliminary data.</text>
</comment>
<sequence>MRLKPAMESPLIQREGFVLKQGVFTQFKKLIFSGLPVPTNKEWREAQVRTRLQMAPEERLAGAKNINGTTYGADVILGVQVVLPA</sequence>
<keyword evidence="2" id="KW-1185">Reference proteome</keyword>
<name>A0A8H8S711_9HELO</name>
<dbReference type="Proteomes" id="UP000443090">
    <property type="component" value="Unassembled WGS sequence"/>
</dbReference>
<dbReference type="OrthoDB" id="406156at2759"/>
<evidence type="ECO:0000313" key="1">
    <source>
        <dbReference type="EMBL" id="TVY49244.1"/>
    </source>
</evidence>
<accession>A0A8H8S711</accession>
<protein>
    <submittedName>
        <fullName evidence="1">Uncharacterized protein</fullName>
    </submittedName>
</protein>
<dbReference type="AlphaFoldDB" id="A0A8H8S711"/>